<reference evidence="1 2" key="1">
    <citation type="submission" date="2020-05" db="EMBL/GenBank/DDBJ databases">
        <title>Identification and distribution of gene clusters putatively required for synthesis of sphingolipid metabolism inhibitors in phylogenetically diverse species of the filamentous fungus Fusarium.</title>
        <authorList>
            <person name="Kim H.-S."/>
            <person name="Busman M."/>
            <person name="Brown D.W."/>
            <person name="Divon H."/>
            <person name="Uhlig S."/>
            <person name="Proctor R.H."/>
        </authorList>
    </citation>
    <scope>NUCLEOTIDE SEQUENCE [LARGE SCALE GENOMIC DNA]</scope>
    <source>
        <strain evidence="1 2">NRRL 26131</strain>
    </source>
</reference>
<evidence type="ECO:0000313" key="2">
    <source>
        <dbReference type="Proteomes" id="UP000532311"/>
    </source>
</evidence>
<keyword evidence="2" id="KW-1185">Reference proteome</keyword>
<comment type="caution">
    <text evidence="1">The sequence shown here is derived from an EMBL/GenBank/DDBJ whole genome shotgun (WGS) entry which is preliminary data.</text>
</comment>
<dbReference type="AlphaFoldDB" id="A0A8H5U8Z1"/>
<dbReference type="EMBL" id="JAAQPF010001561">
    <property type="protein sequence ID" value="KAF5684261.1"/>
    <property type="molecule type" value="Genomic_DNA"/>
</dbReference>
<protein>
    <submittedName>
        <fullName evidence="1">Uncharacterized protein</fullName>
    </submittedName>
</protein>
<proteinExistence type="predicted"/>
<name>A0A8H5U8Z1_9HYPO</name>
<gene>
    <name evidence="1" type="ORF">FGLOB1_14841</name>
</gene>
<dbReference type="Proteomes" id="UP000532311">
    <property type="component" value="Unassembled WGS sequence"/>
</dbReference>
<evidence type="ECO:0000313" key="1">
    <source>
        <dbReference type="EMBL" id="KAF5684261.1"/>
    </source>
</evidence>
<organism evidence="1 2">
    <name type="scientific">Fusarium globosum</name>
    <dbReference type="NCBI Taxonomy" id="78864"/>
    <lineage>
        <taxon>Eukaryota</taxon>
        <taxon>Fungi</taxon>
        <taxon>Dikarya</taxon>
        <taxon>Ascomycota</taxon>
        <taxon>Pezizomycotina</taxon>
        <taxon>Sordariomycetes</taxon>
        <taxon>Hypocreomycetidae</taxon>
        <taxon>Hypocreales</taxon>
        <taxon>Nectriaceae</taxon>
        <taxon>Fusarium</taxon>
        <taxon>Fusarium fujikuroi species complex</taxon>
    </lineage>
</organism>
<sequence>MSSPIIAQLKDVSRDAESLAASLSATYLSPEAQTELDIIADKFRAVAMSIGKKTQSFKPVWNDEKWKKCKEQRKKAEKILTNVLTENKLPRKQVLRKNLITIFCGPDKCAKLQQLSADGIISWAIAYPSGTWAGGRMASDAFDCLLQDIEPNDILHWPPEIQETYAMFSDAPAALVEQLLPRPFKGFMKNSEQWKWERAQGYTTTSCVNTLFPMSAGDDVSVTIWVGHDDGYRLNDMFGVDRCFSSYTSQ</sequence>
<accession>A0A8H5U8Z1</accession>